<evidence type="ECO:0000313" key="4">
    <source>
        <dbReference type="EMBL" id="CAE7379455.1"/>
    </source>
</evidence>
<comment type="caution">
    <text evidence="4">The sequence shown here is derived from an EMBL/GenBank/DDBJ whole genome shotgun (WGS) entry which is preliminary data.</text>
</comment>
<evidence type="ECO:0000256" key="1">
    <source>
        <dbReference type="SAM" id="Coils"/>
    </source>
</evidence>
<accession>A0A812Q7K6</accession>
<reference evidence="4" key="1">
    <citation type="submission" date="2021-02" db="EMBL/GenBank/DDBJ databases">
        <authorList>
            <person name="Dougan E. K."/>
            <person name="Rhodes N."/>
            <person name="Thang M."/>
            <person name="Chan C."/>
        </authorList>
    </citation>
    <scope>NUCLEOTIDE SEQUENCE</scope>
</reference>
<dbReference type="EMBL" id="CAJNJA010016372">
    <property type="protein sequence ID" value="CAE7379455.1"/>
    <property type="molecule type" value="Genomic_DNA"/>
</dbReference>
<keyword evidence="5" id="KW-1185">Reference proteome</keyword>
<evidence type="ECO:0000313" key="5">
    <source>
        <dbReference type="Proteomes" id="UP000601435"/>
    </source>
</evidence>
<dbReference type="Gene3D" id="2.60.120.920">
    <property type="match status" value="1"/>
</dbReference>
<organism evidence="4 5">
    <name type="scientific">Symbiodinium necroappetens</name>
    <dbReference type="NCBI Taxonomy" id="1628268"/>
    <lineage>
        <taxon>Eukaryota</taxon>
        <taxon>Sar</taxon>
        <taxon>Alveolata</taxon>
        <taxon>Dinophyceae</taxon>
        <taxon>Suessiales</taxon>
        <taxon>Symbiodiniaceae</taxon>
        <taxon>Symbiodinium</taxon>
    </lineage>
</organism>
<keyword evidence="3" id="KW-0812">Transmembrane</keyword>
<protein>
    <submittedName>
        <fullName evidence="4">Uncharacterized protein</fullName>
    </submittedName>
</protein>
<feature type="region of interest" description="Disordered" evidence="2">
    <location>
        <begin position="286"/>
        <end position="331"/>
    </location>
</feature>
<dbReference type="Proteomes" id="UP000601435">
    <property type="component" value="Unassembled WGS sequence"/>
</dbReference>
<keyword evidence="1" id="KW-0175">Coiled coil</keyword>
<feature type="region of interest" description="Disordered" evidence="2">
    <location>
        <begin position="633"/>
        <end position="669"/>
    </location>
</feature>
<feature type="transmembrane region" description="Helical" evidence="3">
    <location>
        <begin position="576"/>
        <end position="596"/>
    </location>
</feature>
<dbReference type="AlphaFoldDB" id="A0A812Q7K6"/>
<feature type="compositionally biased region" description="Basic and acidic residues" evidence="2">
    <location>
        <begin position="322"/>
        <end position="331"/>
    </location>
</feature>
<evidence type="ECO:0000256" key="3">
    <source>
        <dbReference type="SAM" id="Phobius"/>
    </source>
</evidence>
<keyword evidence="3" id="KW-1133">Transmembrane helix</keyword>
<gene>
    <name evidence="4" type="ORF">SNEC2469_LOCUS10257</name>
</gene>
<dbReference type="InterPro" id="IPR043136">
    <property type="entry name" value="B30.2/SPRY_sf"/>
</dbReference>
<feature type="coiled-coil region" evidence="1">
    <location>
        <begin position="396"/>
        <end position="426"/>
    </location>
</feature>
<feature type="compositionally biased region" description="Polar residues" evidence="2">
    <location>
        <begin position="286"/>
        <end position="297"/>
    </location>
</feature>
<evidence type="ECO:0000256" key="2">
    <source>
        <dbReference type="SAM" id="MobiDB-lite"/>
    </source>
</evidence>
<keyword evidence="3" id="KW-0472">Membrane</keyword>
<feature type="compositionally biased region" description="Pro residues" evidence="2">
    <location>
        <begin position="641"/>
        <end position="655"/>
    </location>
</feature>
<name>A0A812Q7K6_9DINO</name>
<proteinExistence type="predicted"/>
<sequence length="669" mass="72037">MLPCSARWVEPGLRAQSHTLNVSRWQHHYVADVHSIFQQRRPCSLLCPNNLHKQHNSLAALTLQSARRCMASGTQGFGFHRRASSQSLTLSGRSQATASRKGVSRGIAIARAPCPACRGSSTALGWGFSLLIADVDTESGLSSGLWVGLTMTSPDSLALRPGDMDFAADVPDSVVAGGGGALWDGNQCHDITWDTSQLQVGDQVHVFLSAGEFQVRLNGRTVAACEASLPLRGPFYPLVELRGCTKAVELLRESSLCLSLEEPRPLPQATPEAVSCDVAAHAKLTRQVNQRDPSVQRQLPGAGPRRARSETPSRRHSAKLKPKVDTDALPGERLHLEDGQHEDPRLWTTVRDCLARPENYDQVFHAVCALLCEARAERDGFHQRLGEAERANVLGAAAAKRREAELRRLREELKRQAALLEESNMACQTLAKELTAAKDAKNRAQYRIRQLQPKAADVGWAARAVDTAAAADALVCVAEISFTARIDMIPLSAPAPINVGPPTPEMLEKMRRIRFCVIGTFVAAVGRFCTGDIPYNEVLSGCVGIFLLSDDPNVAPCYACLANSPLGQCSHGLTCVMAYAFLSGINAIFLTLKLFVGGPFVLFSFVCQGAGAYQGLKLHNLVNANMADGPMAPLQRNFPGPGGPGPPETPGPQPPSFQAFQGTGMRLGG</sequence>
<dbReference type="OrthoDB" id="426229at2759"/>